<keyword evidence="4" id="KW-1185">Reference proteome</keyword>
<feature type="region of interest" description="Disordered" evidence="2">
    <location>
        <begin position="123"/>
        <end position="165"/>
    </location>
</feature>
<feature type="compositionally biased region" description="Low complexity" evidence="2">
    <location>
        <begin position="145"/>
        <end position="158"/>
    </location>
</feature>
<dbReference type="SUPFAM" id="SSF143100">
    <property type="entry name" value="TTHA1013/TTHA0281-like"/>
    <property type="match status" value="1"/>
</dbReference>
<organism evidence="3 4">
    <name type="scientific">Pseudarthrobacter scleromae</name>
    <dbReference type="NCBI Taxonomy" id="158897"/>
    <lineage>
        <taxon>Bacteria</taxon>
        <taxon>Bacillati</taxon>
        <taxon>Actinomycetota</taxon>
        <taxon>Actinomycetes</taxon>
        <taxon>Micrococcales</taxon>
        <taxon>Micrococcaceae</taxon>
        <taxon>Pseudarthrobacter</taxon>
    </lineage>
</organism>
<accession>A0ABQ2CGK1</accession>
<evidence type="ECO:0000313" key="4">
    <source>
        <dbReference type="Proteomes" id="UP000658754"/>
    </source>
</evidence>
<evidence type="ECO:0000313" key="3">
    <source>
        <dbReference type="EMBL" id="GGI86702.1"/>
    </source>
</evidence>
<comment type="caution">
    <text evidence="3">The sequence shown here is derived from an EMBL/GenBank/DDBJ whole genome shotgun (WGS) entry which is preliminary data.</text>
</comment>
<evidence type="ECO:0000256" key="2">
    <source>
        <dbReference type="SAM" id="MobiDB-lite"/>
    </source>
</evidence>
<sequence>MKLTAVAERAGKWWAVEVPEIPGLFTQAKRLDHIEEMVKDAAALLTGKPEDSFAVEVTVDTSNPQLNDLIHDAKAKAREAARLQAEASEQSRQAASKLATEGLTVREIGEVLELSFQRAHQLLGAGRNNPDTEITKGITNRRSGKTSATKSRGTAKSASKSRSKA</sequence>
<keyword evidence="1" id="KW-0175">Coiled coil</keyword>
<feature type="coiled-coil region" evidence="1">
    <location>
        <begin position="66"/>
        <end position="93"/>
    </location>
</feature>
<evidence type="ECO:0008006" key="5">
    <source>
        <dbReference type="Google" id="ProtNLM"/>
    </source>
</evidence>
<dbReference type="EMBL" id="BMKV01000004">
    <property type="protein sequence ID" value="GGI86702.1"/>
    <property type="molecule type" value="Genomic_DNA"/>
</dbReference>
<gene>
    <name evidence="3" type="ORF">GCM10007175_24870</name>
</gene>
<name>A0ABQ2CGK1_9MICC</name>
<reference evidence="4" key="1">
    <citation type="journal article" date="2019" name="Int. J. Syst. Evol. Microbiol.">
        <title>The Global Catalogue of Microorganisms (GCM) 10K type strain sequencing project: providing services to taxonomists for standard genome sequencing and annotation.</title>
        <authorList>
            <consortium name="The Broad Institute Genomics Platform"/>
            <consortium name="The Broad Institute Genome Sequencing Center for Infectious Disease"/>
            <person name="Wu L."/>
            <person name="Ma J."/>
        </authorList>
    </citation>
    <scope>NUCLEOTIDE SEQUENCE [LARGE SCALE GENOMIC DNA]</scope>
    <source>
        <strain evidence="4">CGMCC 1.3601</strain>
    </source>
</reference>
<evidence type="ECO:0000256" key="1">
    <source>
        <dbReference type="SAM" id="Coils"/>
    </source>
</evidence>
<dbReference type="Proteomes" id="UP000658754">
    <property type="component" value="Unassembled WGS sequence"/>
</dbReference>
<protein>
    <recommendedName>
        <fullName evidence="5">Transcriptional regulator</fullName>
    </recommendedName>
</protein>
<dbReference type="RefSeq" id="WP_188730570.1">
    <property type="nucleotide sequence ID" value="NZ_BMKV01000004.1"/>
</dbReference>
<proteinExistence type="predicted"/>
<dbReference type="InterPro" id="IPR035069">
    <property type="entry name" value="TTHA1013/TTHA0281-like"/>
</dbReference>
<feature type="compositionally biased region" description="Polar residues" evidence="2">
    <location>
        <begin position="129"/>
        <end position="141"/>
    </location>
</feature>